<gene>
    <name evidence="5" type="primary">rpmF</name>
    <name evidence="6" type="ORF">C5Q98_05375</name>
</gene>
<dbReference type="AlphaFoldDB" id="A0A2S0KNU5"/>
<dbReference type="GO" id="GO:0006412">
    <property type="term" value="P:translation"/>
    <property type="evidence" value="ECO:0007669"/>
    <property type="project" value="UniProtKB-UniRule"/>
</dbReference>
<dbReference type="InterPro" id="IPR011332">
    <property type="entry name" value="Ribosomal_zn-bd"/>
</dbReference>
<comment type="similarity">
    <text evidence="1 5">Belongs to the bacterial ribosomal protein bL32 family.</text>
</comment>
<evidence type="ECO:0000256" key="1">
    <source>
        <dbReference type="ARBA" id="ARBA00008560"/>
    </source>
</evidence>
<organism evidence="6 7">
    <name type="scientific">Fastidiosipila sanguinis</name>
    <dbReference type="NCBI Taxonomy" id="236753"/>
    <lineage>
        <taxon>Bacteria</taxon>
        <taxon>Bacillati</taxon>
        <taxon>Bacillota</taxon>
        <taxon>Clostridia</taxon>
        <taxon>Eubacteriales</taxon>
        <taxon>Oscillospiraceae</taxon>
        <taxon>Fastidiosipila</taxon>
    </lineage>
</organism>
<dbReference type="EMBL" id="CP027226">
    <property type="protein sequence ID" value="AVM42677.1"/>
    <property type="molecule type" value="Genomic_DNA"/>
</dbReference>
<keyword evidence="3 5" id="KW-0687">Ribonucleoprotein</keyword>
<reference evidence="7" key="1">
    <citation type="submission" date="2018-02" db="EMBL/GenBank/DDBJ databases">
        <authorList>
            <person name="Holder M.E."/>
            <person name="Ajami N.J."/>
            <person name="Petrosino J.F."/>
        </authorList>
    </citation>
    <scope>NUCLEOTIDE SEQUENCE [LARGE SCALE GENOMIC DNA]</scope>
    <source>
        <strain evidence="7">CCUG 47711</strain>
    </source>
</reference>
<dbReference type="RefSeq" id="WP_106012630.1">
    <property type="nucleotide sequence ID" value="NZ_CP027226.1"/>
</dbReference>
<dbReference type="InterPro" id="IPR002677">
    <property type="entry name" value="Ribosomal_bL32"/>
</dbReference>
<dbReference type="HAMAP" id="MF_00340">
    <property type="entry name" value="Ribosomal_bL32"/>
    <property type="match status" value="1"/>
</dbReference>
<evidence type="ECO:0000256" key="5">
    <source>
        <dbReference type="HAMAP-Rule" id="MF_00340"/>
    </source>
</evidence>
<dbReference type="InterPro" id="IPR044957">
    <property type="entry name" value="Ribosomal_bL32_bact"/>
</dbReference>
<dbReference type="GO" id="GO:0015934">
    <property type="term" value="C:large ribosomal subunit"/>
    <property type="evidence" value="ECO:0007669"/>
    <property type="project" value="InterPro"/>
</dbReference>
<sequence length="59" mass="6956">MAVPKRRWSKARSRRSHSANYKLKPLNLVECPQCKELRRTHKMCKSCGYYKGVEVMSVE</sequence>
<dbReference type="PANTHER" id="PTHR35534">
    <property type="entry name" value="50S RIBOSOMAL PROTEIN L32"/>
    <property type="match status" value="1"/>
</dbReference>
<proteinExistence type="inferred from homology"/>
<dbReference type="KEGG" id="fsa:C5Q98_05375"/>
<accession>A0A2S0KNU5</accession>
<dbReference type="Proteomes" id="UP000237947">
    <property type="component" value="Chromosome"/>
</dbReference>
<keyword evidence="2 5" id="KW-0689">Ribosomal protein</keyword>
<evidence type="ECO:0000313" key="7">
    <source>
        <dbReference type="Proteomes" id="UP000237947"/>
    </source>
</evidence>
<name>A0A2S0KNU5_9FIRM</name>
<dbReference type="PANTHER" id="PTHR35534:SF1">
    <property type="entry name" value="LARGE RIBOSOMAL SUBUNIT PROTEIN BL32"/>
    <property type="match status" value="1"/>
</dbReference>
<keyword evidence="7" id="KW-1185">Reference proteome</keyword>
<dbReference type="Pfam" id="PF01783">
    <property type="entry name" value="Ribosomal_L32p"/>
    <property type="match status" value="1"/>
</dbReference>
<dbReference type="GO" id="GO:0003735">
    <property type="term" value="F:structural constituent of ribosome"/>
    <property type="evidence" value="ECO:0007669"/>
    <property type="project" value="InterPro"/>
</dbReference>
<evidence type="ECO:0000313" key="6">
    <source>
        <dbReference type="EMBL" id="AVM42677.1"/>
    </source>
</evidence>
<protein>
    <recommendedName>
        <fullName evidence="4 5">Large ribosomal subunit protein bL32</fullName>
    </recommendedName>
</protein>
<evidence type="ECO:0000256" key="3">
    <source>
        <dbReference type="ARBA" id="ARBA00023274"/>
    </source>
</evidence>
<dbReference type="OrthoDB" id="9812874at2"/>
<dbReference type="NCBIfam" id="TIGR01031">
    <property type="entry name" value="rpmF_bact"/>
    <property type="match status" value="1"/>
</dbReference>
<evidence type="ECO:0000256" key="4">
    <source>
        <dbReference type="ARBA" id="ARBA00035178"/>
    </source>
</evidence>
<dbReference type="SUPFAM" id="SSF57829">
    <property type="entry name" value="Zn-binding ribosomal proteins"/>
    <property type="match status" value="1"/>
</dbReference>
<evidence type="ECO:0000256" key="2">
    <source>
        <dbReference type="ARBA" id="ARBA00022980"/>
    </source>
</evidence>